<sequence length="764" mass="85963">MSTGSRSSSAIRQRSSDRVSKLTKTNPTGRNSSPCTANRRVAKLNLYLQKSRQNSSDQLHRSNTTGIAPNTFRNTDIKRWDANQRVTVKWDSMRRDPELWFASGDCLIHFYERGQSRRGASVRVSLADIESSNCGPFLDRFLIYDATETPSSSSDSDKYAESPEFFNDPAPPAKYEMYVPAPENLSREEAFRYHLTTRNFFAWMFEKPLVGERLGDALIALLNRMDEFRPNQEVNQDDMLAYLDEQGYTDFRDCPDHALAVLQFAEKFRDREMWTDAFVHCAGMWDLLDKSAEFAYISRTSRALMSRAHLEMDVRLERAGESLGNFLEDDLSGAYLGLGKEAQMHLERFRSFLHTFYVGKHGYWPPTPLDRNSSALPKSVYRSMYFEFRNLYEYLVDQSSGVALQDNKPVDGGICVYQNVLAYDRRHKYPSLPHPLPLVPKVPDQLAHRKSFGRIFGNRQARLDRRVAASAALCAATNPTDEAMISCELVREYLRFEKQWTMKEETTVSCADARKVRWILVYAILQTLISVTRAPQEVRDTEGVTYPLCCQIAGTPPWQTGEKPKMIKPQQPFKRASLGETILQLGPDMDILSAKPSPLVVVPPKCAKRASLPRKISINSNIHVKSPQPIRPSSWEVLSQGYGDVSPIDYESGSPAPPPSVSQIEHKNVSPLSQHAPSDPTTPSTSEAGTASGGWSASSSEDDMEHASINGSDASNYGDDEDDEDDERPHTSEKTLKAPNSKRNSVGSFRPGSVNPEVDNYILS</sequence>
<proteinExistence type="predicted"/>
<feature type="compositionally biased region" description="Low complexity" evidence="1">
    <location>
        <begin position="681"/>
        <end position="699"/>
    </location>
</feature>
<gene>
    <name evidence="3" type="ORF">ABVK25_001875</name>
</gene>
<feature type="compositionally biased region" description="Polar residues" evidence="1">
    <location>
        <begin position="22"/>
        <end position="36"/>
    </location>
</feature>
<feature type="region of interest" description="Disordered" evidence="1">
    <location>
        <begin position="52"/>
        <end position="71"/>
    </location>
</feature>
<name>A0ABR4BKA7_9LECA</name>
<feature type="region of interest" description="Disordered" evidence="1">
    <location>
        <begin position="1"/>
        <end position="36"/>
    </location>
</feature>
<accession>A0ABR4BKA7</accession>
<dbReference type="EMBL" id="JBHFEH010000003">
    <property type="protein sequence ID" value="KAL2058257.1"/>
    <property type="molecule type" value="Genomic_DNA"/>
</dbReference>
<dbReference type="InterPro" id="IPR058317">
    <property type="entry name" value="DUF8004"/>
</dbReference>
<keyword evidence="4" id="KW-1185">Reference proteome</keyword>
<feature type="compositionally biased region" description="Low complexity" evidence="1">
    <location>
        <begin position="1"/>
        <end position="13"/>
    </location>
</feature>
<dbReference type="Pfam" id="PF26013">
    <property type="entry name" value="DUF8004"/>
    <property type="match status" value="1"/>
</dbReference>
<feature type="region of interest" description="Disordered" evidence="1">
    <location>
        <begin position="646"/>
        <end position="764"/>
    </location>
</feature>
<dbReference type="PANTHER" id="PTHR39601:SF1">
    <property type="entry name" value="CHORIOGENIN HMINOR"/>
    <property type="match status" value="1"/>
</dbReference>
<reference evidence="3 4" key="1">
    <citation type="submission" date="2024-09" db="EMBL/GenBank/DDBJ databases">
        <title>Rethinking Asexuality: The Enigmatic Case of Functional Sexual Genes in Lepraria (Stereocaulaceae).</title>
        <authorList>
            <person name="Doellman M."/>
            <person name="Sun Y."/>
            <person name="Barcenas-Pena A."/>
            <person name="Lumbsch H.T."/>
            <person name="Grewe F."/>
        </authorList>
    </citation>
    <scope>NUCLEOTIDE SEQUENCE [LARGE SCALE GENOMIC DNA]</scope>
    <source>
        <strain evidence="3 4">Grewe 0041</strain>
    </source>
</reference>
<organism evidence="3 4">
    <name type="scientific">Lepraria finkii</name>
    <dbReference type="NCBI Taxonomy" id="1340010"/>
    <lineage>
        <taxon>Eukaryota</taxon>
        <taxon>Fungi</taxon>
        <taxon>Dikarya</taxon>
        <taxon>Ascomycota</taxon>
        <taxon>Pezizomycotina</taxon>
        <taxon>Lecanoromycetes</taxon>
        <taxon>OSLEUM clade</taxon>
        <taxon>Lecanoromycetidae</taxon>
        <taxon>Lecanorales</taxon>
        <taxon>Lecanorineae</taxon>
        <taxon>Stereocaulaceae</taxon>
        <taxon>Lepraria</taxon>
    </lineage>
</organism>
<evidence type="ECO:0000313" key="3">
    <source>
        <dbReference type="EMBL" id="KAL2058257.1"/>
    </source>
</evidence>
<feature type="compositionally biased region" description="Basic and acidic residues" evidence="1">
    <location>
        <begin position="727"/>
        <end position="736"/>
    </location>
</feature>
<comment type="caution">
    <text evidence="3">The sequence shown here is derived from an EMBL/GenBank/DDBJ whole genome shotgun (WGS) entry which is preliminary data.</text>
</comment>
<evidence type="ECO:0000256" key="1">
    <source>
        <dbReference type="SAM" id="MobiDB-lite"/>
    </source>
</evidence>
<protein>
    <recommendedName>
        <fullName evidence="2">DUF8004 domain-containing protein</fullName>
    </recommendedName>
</protein>
<evidence type="ECO:0000259" key="2">
    <source>
        <dbReference type="Pfam" id="PF26013"/>
    </source>
</evidence>
<dbReference type="Proteomes" id="UP001590951">
    <property type="component" value="Unassembled WGS sequence"/>
</dbReference>
<evidence type="ECO:0000313" key="4">
    <source>
        <dbReference type="Proteomes" id="UP001590951"/>
    </source>
</evidence>
<feature type="domain" description="DUF8004" evidence="2">
    <location>
        <begin position="237"/>
        <end position="328"/>
    </location>
</feature>
<dbReference type="PANTHER" id="PTHR39601">
    <property type="entry name" value="CHORIOGENIN HMINOR"/>
    <property type="match status" value="1"/>
</dbReference>